<evidence type="ECO:0000313" key="1">
    <source>
        <dbReference type="EMBL" id="EDO17029.1"/>
    </source>
</evidence>
<gene>
    <name evidence="1" type="ORF">Kpol_1065p46</name>
</gene>
<reference evidence="1 2" key="1">
    <citation type="journal article" date="2007" name="Proc. Natl. Acad. Sci. U.S.A.">
        <title>Independent sorting-out of thousands of duplicated gene pairs in two yeast species descended from a whole-genome duplication.</title>
        <authorList>
            <person name="Scannell D.R."/>
            <person name="Frank A.C."/>
            <person name="Conant G.C."/>
            <person name="Byrne K.P."/>
            <person name="Woolfit M."/>
            <person name="Wolfe K.H."/>
        </authorList>
    </citation>
    <scope>NUCLEOTIDE SEQUENCE [LARGE SCALE GENOMIC DNA]</scope>
    <source>
        <strain evidence="2">ATCC 22028 / DSM 70294 / BCRC 21397 / CBS 2163 / NBRC 10782 / NRRL Y-8283 / UCD 57-17</strain>
    </source>
</reference>
<accession>A7TL66</accession>
<name>A7TL66_VANPO</name>
<dbReference type="Pfam" id="PF16818">
    <property type="entry name" value="SLM4"/>
    <property type="match status" value="1"/>
</dbReference>
<dbReference type="GO" id="GO:0016237">
    <property type="term" value="P:microautophagy"/>
    <property type="evidence" value="ECO:0007669"/>
    <property type="project" value="EnsemblFungi"/>
</dbReference>
<dbReference type="Proteomes" id="UP000000267">
    <property type="component" value="Unassembled WGS sequence"/>
</dbReference>
<dbReference type="STRING" id="436907.A7TL66"/>
<dbReference type="FunCoup" id="A7TL66">
    <property type="interactions" value="48"/>
</dbReference>
<dbReference type="GO" id="GO:0031902">
    <property type="term" value="C:late endosome membrane"/>
    <property type="evidence" value="ECO:0007669"/>
    <property type="project" value="EnsemblFungi"/>
</dbReference>
<dbReference type="KEGG" id="vpo:Kpol_1065p46"/>
<dbReference type="GO" id="GO:0000329">
    <property type="term" value="C:fungal-type vacuole membrane"/>
    <property type="evidence" value="ECO:0007669"/>
    <property type="project" value="EnsemblFungi"/>
</dbReference>
<dbReference type="InParanoid" id="A7TL66"/>
<proteinExistence type="predicted"/>
<dbReference type="GO" id="GO:0042802">
    <property type="term" value="F:identical protein binding"/>
    <property type="evidence" value="ECO:0007669"/>
    <property type="project" value="EnsemblFungi"/>
</dbReference>
<keyword evidence="2" id="KW-1185">Reference proteome</keyword>
<dbReference type="AlphaFoldDB" id="A7TL66"/>
<sequence>MAMLNSDNIRKVLSHTLEPVSIPSISYNSLYLQSSVLLSSSNGGVLSFATLLDSTNGNGDPHALNNLKMMGLLIRDKWSEDETAPEEQNTNSCYIYTIPKESDQDVDESQSTRIYTYEIEELHACVAQIPKSDLLLLFIADKQYPYGLLVMKMKNILLSLKSLYGYTLEK</sequence>
<dbReference type="PhylomeDB" id="A7TL66"/>
<dbReference type="GO" id="GO:0007165">
    <property type="term" value="P:signal transduction"/>
    <property type="evidence" value="ECO:0007669"/>
    <property type="project" value="EnsemblFungi"/>
</dbReference>
<dbReference type="GO" id="GO:0071986">
    <property type="term" value="C:Ragulator complex"/>
    <property type="evidence" value="ECO:0007669"/>
    <property type="project" value="EnsemblFungi"/>
</dbReference>
<organism evidence="2">
    <name type="scientific">Vanderwaltozyma polyspora (strain ATCC 22028 / DSM 70294 / BCRC 21397 / CBS 2163 / NBRC 10782 / NRRL Y-8283 / UCD 57-17)</name>
    <name type="common">Kluyveromyces polysporus</name>
    <dbReference type="NCBI Taxonomy" id="436907"/>
    <lineage>
        <taxon>Eukaryota</taxon>
        <taxon>Fungi</taxon>
        <taxon>Dikarya</taxon>
        <taxon>Ascomycota</taxon>
        <taxon>Saccharomycotina</taxon>
        <taxon>Saccharomycetes</taxon>
        <taxon>Saccharomycetales</taxon>
        <taxon>Saccharomycetaceae</taxon>
        <taxon>Vanderwaltozyma</taxon>
    </lineage>
</organism>
<dbReference type="eggNOG" id="ENOG502S129">
    <property type="taxonomic scope" value="Eukaryota"/>
</dbReference>
<dbReference type="EMBL" id="DS480412">
    <property type="protein sequence ID" value="EDO17029.1"/>
    <property type="molecule type" value="Genomic_DNA"/>
</dbReference>
<dbReference type="GeneID" id="5545202"/>
<dbReference type="RefSeq" id="XP_001644887.1">
    <property type="nucleotide sequence ID" value="XM_001644837.1"/>
</dbReference>
<evidence type="ECO:0008006" key="3">
    <source>
        <dbReference type="Google" id="ProtNLM"/>
    </source>
</evidence>
<evidence type="ECO:0000313" key="2">
    <source>
        <dbReference type="Proteomes" id="UP000000267"/>
    </source>
</evidence>
<dbReference type="HOGENOM" id="CLU_104687_0_0_1"/>
<dbReference type="Gene3D" id="3.30.450.30">
    <property type="entry name" value="Dynein light chain 2a, cytoplasmic"/>
    <property type="match status" value="1"/>
</dbReference>
<dbReference type="GO" id="GO:0032456">
    <property type="term" value="P:endocytic recycling"/>
    <property type="evidence" value="ECO:0007669"/>
    <property type="project" value="EnsemblFungi"/>
</dbReference>
<dbReference type="OMA" id="HTCVAQI"/>
<dbReference type="OrthoDB" id="4033908at2759"/>
<dbReference type="InterPro" id="IPR020233">
    <property type="entry name" value="Slm4"/>
</dbReference>
<protein>
    <recommendedName>
        <fullName evidence="3">Trafficking protein particle complex subunit</fullName>
    </recommendedName>
</protein>